<feature type="transmembrane region" description="Helical" evidence="1">
    <location>
        <begin position="31"/>
        <end position="64"/>
    </location>
</feature>
<dbReference type="RefSeq" id="WP_274259615.1">
    <property type="nucleotide sequence ID" value="NZ_CP117884.1"/>
</dbReference>
<reference evidence="3 4" key="1">
    <citation type="submission" date="2023-02" db="EMBL/GenBank/DDBJ databases">
        <title>Genome sequence of Lacticaseibacillus sp. KACC 23028.</title>
        <authorList>
            <person name="Kim S."/>
            <person name="Heo J."/>
            <person name="Kwon S.-W."/>
        </authorList>
    </citation>
    <scope>NUCLEOTIDE SEQUENCE [LARGE SCALE GENOMIC DNA]</scope>
    <source>
        <strain evidence="3 4">KACC 23028</strain>
    </source>
</reference>
<organism evidence="3 4">
    <name type="scientific">Lacticaseibacillus pabuli</name>
    <dbReference type="NCBI Taxonomy" id="3025672"/>
    <lineage>
        <taxon>Bacteria</taxon>
        <taxon>Bacillati</taxon>
        <taxon>Bacillota</taxon>
        <taxon>Bacilli</taxon>
        <taxon>Lactobacillales</taxon>
        <taxon>Lactobacillaceae</taxon>
        <taxon>Lacticaseibacillus</taxon>
    </lineage>
</organism>
<evidence type="ECO:0000259" key="2">
    <source>
        <dbReference type="Pfam" id="PF01478"/>
    </source>
</evidence>
<evidence type="ECO:0000256" key="1">
    <source>
        <dbReference type="SAM" id="Phobius"/>
    </source>
</evidence>
<dbReference type="Gene3D" id="1.20.120.1220">
    <property type="match status" value="1"/>
</dbReference>
<name>A0ABY7WWF7_9LACO</name>
<gene>
    <name evidence="3" type="ORF">PQ472_10300</name>
</gene>
<keyword evidence="1" id="KW-0812">Transmembrane</keyword>
<keyword evidence="4" id="KW-1185">Reference proteome</keyword>
<protein>
    <submittedName>
        <fullName evidence="3">A24 family peptidase</fullName>
    </submittedName>
</protein>
<keyword evidence="1" id="KW-0472">Membrane</keyword>
<dbReference type="InterPro" id="IPR000045">
    <property type="entry name" value="Prepilin_IV_endopep_pep"/>
</dbReference>
<dbReference type="Pfam" id="PF01478">
    <property type="entry name" value="Peptidase_A24"/>
    <property type="match status" value="1"/>
</dbReference>
<accession>A0ABY7WWF7</accession>
<dbReference type="EMBL" id="CP117884">
    <property type="protein sequence ID" value="WDF82270.1"/>
    <property type="molecule type" value="Genomic_DNA"/>
</dbReference>
<keyword evidence="1" id="KW-1133">Transmembrane helix</keyword>
<evidence type="ECO:0000313" key="4">
    <source>
        <dbReference type="Proteomes" id="UP001220377"/>
    </source>
</evidence>
<feature type="domain" description="Prepilin type IV endopeptidase peptidase" evidence="2">
    <location>
        <begin position="7"/>
        <end position="107"/>
    </location>
</feature>
<evidence type="ECO:0000313" key="3">
    <source>
        <dbReference type="EMBL" id="WDF82270.1"/>
    </source>
</evidence>
<proteinExistence type="predicted"/>
<dbReference type="Proteomes" id="UP001220377">
    <property type="component" value="Chromosome"/>
</dbReference>
<sequence length="143" mass="15472">MLTFELMLFFSGLCVLSYHDARKQSVPARIIDPWCCLCVGIGICQFNFIQTATTAILLAALAYYAWLTRGIGSADIMVAAALGALFGPDALLCVILLAALSGLIWALSLHQQRLAWIPHLLFGSVIVTLGAFLAPAVRFFLLV</sequence>
<feature type="transmembrane region" description="Helical" evidence="1">
    <location>
        <begin position="119"/>
        <end position="141"/>
    </location>
</feature>
<feature type="transmembrane region" description="Helical" evidence="1">
    <location>
        <begin position="76"/>
        <end position="107"/>
    </location>
</feature>